<dbReference type="EMBL" id="FOEF01000004">
    <property type="protein sequence ID" value="SEP19387.1"/>
    <property type="molecule type" value="Genomic_DNA"/>
</dbReference>
<dbReference type="RefSeq" id="WP_177231296.1">
    <property type="nucleotide sequence ID" value="NZ_FOEF01000004.1"/>
</dbReference>
<accession>A0A1H8VVW9</accession>
<evidence type="ECO:0000313" key="1">
    <source>
        <dbReference type="EMBL" id="SEP19387.1"/>
    </source>
</evidence>
<sequence length="52" mass="5760">MWSVVVPVILATAAVFAVTRFRAAGRKLDELLAEIDEREPPADEGRAPRPDR</sequence>
<protein>
    <submittedName>
        <fullName evidence="1">Uncharacterized protein</fullName>
    </submittedName>
</protein>
<reference evidence="1 2" key="1">
    <citation type="submission" date="2016-10" db="EMBL/GenBank/DDBJ databases">
        <authorList>
            <person name="de Groot N.N."/>
        </authorList>
    </citation>
    <scope>NUCLEOTIDE SEQUENCE [LARGE SCALE GENOMIC DNA]</scope>
    <source>
        <strain evidence="1 2">DSM 44993</strain>
    </source>
</reference>
<keyword evidence="2" id="KW-1185">Reference proteome</keyword>
<name>A0A1H8VVW9_9PSEU</name>
<dbReference type="Proteomes" id="UP000198582">
    <property type="component" value="Unassembled WGS sequence"/>
</dbReference>
<proteinExistence type="predicted"/>
<dbReference type="AlphaFoldDB" id="A0A1H8VVW9"/>
<evidence type="ECO:0000313" key="2">
    <source>
        <dbReference type="Proteomes" id="UP000198582"/>
    </source>
</evidence>
<gene>
    <name evidence="1" type="ORF">SAMN04489732_104330</name>
</gene>
<organism evidence="1 2">
    <name type="scientific">Amycolatopsis saalfeldensis</name>
    <dbReference type="NCBI Taxonomy" id="394193"/>
    <lineage>
        <taxon>Bacteria</taxon>
        <taxon>Bacillati</taxon>
        <taxon>Actinomycetota</taxon>
        <taxon>Actinomycetes</taxon>
        <taxon>Pseudonocardiales</taxon>
        <taxon>Pseudonocardiaceae</taxon>
        <taxon>Amycolatopsis</taxon>
    </lineage>
</organism>